<reference evidence="1 2" key="1">
    <citation type="submission" date="2024-04" db="EMBL/GenBank/DDBJ databases">
        <title>Tritrichomonas musculus Genome.</title>
        <authorList>
            <person name="Alves-Ferreira E."/>
            <person name="Grigg M."/>
            <person name="Lorenzi H."/>
            <person name="Galac M."/>
        </authorList>
    </citation>
    <scope>NUCLEOTIDE SEQUENCE [LARGE SCALE GENOMIC DNA]</scope>
    <source>
        <strain evidence="1 2">EAF2021</strain>
    </source>
</reference>
<evidence type="ECO:0000313" key="2">
    <source>
        <dbReference type="Proteomes" id="UP001470230"/>
    </source>
</evidence>
<accession>A0ABR2GQU7</accession>
<name>A0ABR2GQU7_9EUKA</name>
<protein>
    <recommendedName>
        <fullName evidence="3">DUF3447 domain-containing protein</fullName>
    </recommendedName>
</protein>
<evidence type="ECO:0000313" key="1">
    <source>
        <dbReference type="EMBL" id="KAK8836287.1"/>
    </source>
</evidence>
<gene>
    <name evidence="1" type="ORF">M9Y10_039923</name>
</gene>
<dbReference type="Proteomes" id="UP001470230">
    <property type="component" value="Unassembled WGS sequence"/>
</dbReference>
<evidence type="ECO:0008006" key="3">
    <source>
        <dbReference type="Google" id="ProtNLM"/>
    </source>
</evidence>
<proteinExistence type="predicted"/>
<dbReference type="EMBL" id="JAPFFF010000067">
    <property type="protein sequence ID" value="KAK8836287.1"/>
    <property type="molecule type" value="Genomic_DNA"/>
</dbReference>
<comment type="caution">
    <text evidence="1">The sequence shown here is derived from an EMBL/GenBank/DDBJ whole genome shotgun (WGS) entry which is preliminary data.</text>
</comment>
<sequence length="354" mass="42686">MEIQDQLDKLKKLHSIVLEYIDKDDHIEENFENLCNFIKEQKLTKSGSEFKLFLRLISSISDNHYRANNFFEKIERIIIKYKTIIQKFYSNEELCVIFQNNKRLLFFLLNEKMIIFDEFVLKTIIEKRYSKYFIPEIKKFDPKNSLFTSYLKDIFRIVIPKDFDEKRKIGENNNKICEIIRNDLIEEFIIYVNQFNYPLNSMIEPSIYETNLLLLSKTPNLIEYAAFFGACQIFNYLFFNGAKIEPSLWIYGVHSDNSMMIHLLEEKQIKPNERKNKYQYYEIFPFKESVIESIMCHNNFVAIQILNNYENEKTKKSENGNFQYKIEKYIESKSFEYYNFGFFPEKVVNNDILV</sequence>
<organism evidence="1 2">
    <name type="scientific">Tritrichomonas musculus</name>
    <dbReference type="NCBI Taxonomy" id="1915356"/>
    <lineage>
        <taxon>Eukaryota</taxon>
        <taxon>Metamonada</taxon>
        <taxon>Parabasalia</taxon>
        <taxon>Tritrichomonadida</taxon>
        <taxon>Tritrichomonadidae</taxon>
        <taxon>Tritrichomonas</taxon>
    </lineage>
</organism>
<keyword evidence="2" id="KW-1185">Reference proteome</keyword>